<dbReference type="EMBL" id="CABFNP030000479">
    <property type="protein sequence ID" value="CAI6028353.1"/>
    <property type="molecule type" value="Genomic_DNA"/>
</dbReference>
<dbReference type="AlphaFoldDB" id="A0AA35PW93"/>
<accession>A0AA35PW93</accession>
<sequence>MVRSPPKWAEKIPRDCQTKAKSAQLDSRLRPVDTVKPLAKELNIKIHDSVQRDQYDKAARKALSFKGPGNVLICWEHHALAGIAKAIGIQGYAASTGWTGEIEYPDSRFDLIWVVPPPYTEITEVRSEKVPVLDNAVQTNACGDVLPTQT</sequence>
<comment type="caution">
    <text evidence="1">The sequence shown here is derived from an EMBL/GenBank/DDBJ whole genome shotgun (WGS) entry which is preliminary data.</text>
</comment>
<proteinExistence type="predicted"/>
<organism evidence="1 2">
    <name type="scientific">Clonostachys chloroleuca</name>
    <dbReference type="NCBI Taxonomy" id="1926264"/>
    <lineage>
        <taxon>Eukaryota</taxon>
        <taxon>Fungi</taxon>
        <taxon>Dikarya</taxon>
        <taxon>Ascomycota</taxon>
        <taxon>Pezizomycotina</taxon>
        <taxon>Sordariomycetes</taxon>
        <taxon>Hypocreomycetidae</taxon>
        <taxon>Hypocreales</taxon>
        <taxon>Bionectriaceae</taxon>
        <taxon>Clonostachys</taxon>
    </lineage>
</organism>
<name>A0AA35PW93_9HYPO</name>
<evidence type="ECO:0000313" key="2">
    <source>
        <dbReference type="Proteomes" id="UP001160390"/>
    </source>
</evidence>
<evidence type="ECO:0000313" key="1">
    <source>
        <dbReference type="EMBL" id="CAI6028353.1"/>
    </source>
</evidence>
<protein>
    <submittedName>
        <fullName evidence="1">Uncharacterized protein</fullName>
    </submittedName>
</protein>
<dbReference type="Proteomes" id="UP001160390">
    <property type="component" value="Unassembled WGS sequence"/>
</dbReference>
<keyword evidence="2" id="KW-1185">Reference proteome</keyword>
<gene>
    <name evidence="1" type="ORF">CCHLO57077_00019184</name>
</gene>
<reference evidence="1" key="1">
    <citation type="submission" date="2023-01" db="EMBL/GenBank/DDBJ databases">
        <authorList>
            <person name="Piombo E."/>
        </authorList>
    </citation>
    <scope>NUCLEOTIDE SEQUENCE</scope>
</reference>